<keyword evidence="4" id="KW-0007">Acetylation</keyword>
<dbReference type="Pfam" id="PF17772">
    <property type="entry name" value="zf-MYST"/>
    <property type="match status" value="1"/>
</dbReference>
<dbReference type="GO" id="GO:0004402">
    <property type="term" value="F:histone acetyltransferase activity"/>
    <property type="evidence" value="ECO:0007669"/>
    <property type="project" value="InterPro"/>
</dbReference>
<feature type="non-terminal residue" evidence="6">
    <location>
        <position position="79"/>
    </location>
</feature>
<evidence type="ECO:0000259" key="5">
    <source>
        <dbReference type="PROSITE" id="PS51726"/>
    </source>
</evidence>
<evidence type="ECO:0000256" key="2">
    <source>
        <dbReference type="ARBA" id="ARBA00013184"/>
    </source>
</evidence>
<dbReference type="PROSITE" id="PS51726">
    <property type="entry name" value="MYST_HAT"/>
    <property type="match status" value="1"/>
</dbReference>
<proteinExistence type="inferred from homology"/>
<evidence type="ECO:0000256" key="3">
    <source>
        <dbReference type="ARBA" id="ARBA00022679"/>
    </source>
</evidence>
<evidence type="ECO:0000256" key="4">
    <source>
        <dbReference type="ARBA" id="ARBA00022990"/>
    </source>
</evidence>
<protein>
    <recommendedName>
        <fullName evidence="2">histone acetyltransferase</fullName>
        <ecNumber evidence="2">2.3.1.48</ecNumber>
    </recommendedName>
</protein>
<evidence type="ECO:0000313" key="7">
    <source>
        <dbReference type="Proteomes" id="UP000054359"/>
    </source>
</evidence>
<dbReference type="AlphaFoldDB" id="A0A087UIN4"/>
<evidence type="ECO:0000256" key="1">
    <source>
        <dbReference type="ARBA" id="ARBA00010107"/>
    </source>
</evidence>
<keyword evidence="7" id="KW-1185">Reference proteome</keyword>
<dbReference type="GO" id="GO:0000785">
    <property type="term" value="C:chromatin"/>
    <property type="evidence" value="ECO:0007669"/>
    <property type="project" value="TreeGrafter"/>
</dbReference>
<dbReference type="EMBL" id="KK119977">
    <property type="protein sequence ID" value="KFM77223.1"/>
    <property type="molecule type" value="Genomic_DNA"/>
</dbReference>
<dbReference type="GO" id="GO:0006357">
    <property type="term" value="P:regulation of transcription by RNA polymerase II"/>
    <property type="evidence" value="ECO:0007669"/>
    <property type="project" value="TreeGrafter"/>
</dbReference>
<dbReference type="Proteomes" id="UP000054359">
    <property type="component" value="Unassembled WGS sequence"/>
</dbReference>
<evidence type="ECO:0000313" key="6">
    <source>
        <dbReference type="EMBL" id="KFM77223.1"/>
    </source>
</evidence>
<accession>A0A087UIN4</accession>
<dbReference type="STRING" id="407821.A0A087UIN4"/>
<dbReference type="PANTHER" id="PTHR10615:SF217">
    <property type="entry name" value="HISTONE ACETYLTRANSFERASE"/>
    <property type="match status" value="1"/>
</dbReference>
<keyword evidence="3 6" id="KW-0808">Transferase</keyword>
<reference evidence="6 7" key="1">
    <citation type="submission" date="2013-11" db="EMBL/GenBank/DDBJ databases">
        <title>Genome sequencing of Stegodyphus mimosarum.</title>
        <authorList>
            <person name="Bechsgaard J."/>
        </authorList>
    </citation>
    <scope>NUCLEOTIDE SEQUENCE [LARGE SCALE GENOMIC DNA]</scope>
</reference>
<dbReference type="OMA" id="ANSKMMV"/>
<dbReference type="OrthoDB" id="787137at2759"/>
<gene>
    <name evidence="6" type="ORF">X975_20205</name>
</gene>
<dbReference type="GO" id="GO:0003682">
    <property type="term" value="F:chromatin binding"/>
    <property type="evidence" value="ECO:0007669"/>
    <property type="project" value="TreeGrafter"/>
</dbReference>
<dbReference type="FunFam" id="3.30.60.60:FF:000001">
    <property type="entry name" value="Histone acetyltransferase"/>
    <property type="match status" value="1"/>
</dbReference>
<name>A0A087UIN4_STEMI</name>
<dbReference type="InterPro" id="IPR002717">
    <property type="entry name" value="HAT_MYST-type"/>
</dbReference>
<feature type="domain" description="MYST-type HAT" evidence="5">
    <location>
        <begin position="9"/>
        <end position="79"/>
    </location>
</feature>
<dbReference type="Gene3D" id="3.30.60.60">
    <property type="entry name" value="N-acetyl transferase-like"/>
    <property type="match status" value="1"/>
</dbReference>
<feature type="non-terminal residue" evidence="6">
    <location>
        <position position="1"/>
    </location>
</feature>
<dbReference type="GO" id="GO:0005634">
    <property type="term" value="C:nucleus"/>
    <property type="evidence" value="ECO:0007669"/>
    <property type="project" value="TreeGrafter"/>
</dbReference>
<comment type="similarity">
    <text evidence="1">Belongs to the MYST (SAS/MOZ) family.</text>
</comment>
<dbReference type="GO" id="GO:0003712">
    <property type="term" value="F:transcription coregulator activity"/>
    <property type="evidence" value="ECO:0007669"/>
    <property type="project" value="TreeGrafter"/>
</dbReference>
<dbReference type="PANTHER" id="PTHR10615">
    <property type="entry name" value="HISTONE ACETYLTRANSFERASE"/>
    <property type="match status" value="1"/>
</dbReference>
<organism evidence="6 7">
    <name type="scientific">Stegodyphus mimosarum</name>
    <name type="common">African social velvet spider</name>
    <dbReference type="NCBI Taxonomy" id="407821"/>
    <lineage>
        <taxon>Eukaryota</taxon>
        <taxon>Metazoa</taxon>
        <taxon>Ecdysozoa</taxon>
        <taxon>Arthropoda</taxon>
        <taxon>Chelicerata</taxon>
        <taxon>Arachnida</taxon>
        <taxon>Araneae</taxon>
        <taxon>Araneomorphae</taxon>
        <taxon>Entelegynae</taxon>
        <taxon>Eresoidea</taxon>
        <taxon>Eresidae</taxon>
        <taxon>Stegodyphus</taxon>
    </lineage>
</organism>
<sequence>IKPKSGSDATSRKPSLLQFGKYEISVLYSSPYPKDYLRLSKLYVCEFCLKFMKSMKTLDRHLAKCLLRHPPADEIYRKG</sequence>
<dbReference type="SUPFAM" id="SSF55729">
    <property type="entry name" value="Acyl-CoA N-acyltransferases (Nat)"/>
    <property type="match status" value="1"/>
</dbReference>
<dbReference type="EC" id="2.3.1.48" evidence="2"/>
<dbReference type="InterPro" id="IPR050603">
    <property type="entry name" value="MYST_HAT"/>
</dbReference>
<dbReference type="InterPro" id="IPR040706">
    <property type="entry name" value="Zf-MYST"/>
</dbReference>
<dbReference type="InterPro" id="IPR016181">
    <property type="entry name" value="Acyl_CoA_acyltransferase"/>
</dbReference>